<dbReference type="Proteomes" id="UP000018851">
    <property type="component" value="Chromosome"/>
</dbReference>
<reference evidence="2 3" key="1">
    <citation type="submission" date="2013-07" db="EMBL/GenBank/DDBJ databases">
        <title>Completed genome of Sphingomonas sanxanigenens NX02.</title>
        <authorList>
            <person name="Ma T."/>
            <person name="Huang H."/>
            <person name="Wu M."/>
            <person name="Li X."/>
            <person name="Li G."/>
        </authorList>
    </citation>
    <scope>NUCLEOTIDE SEQUENCE [LARGE SCALE GENOMIC DNA]</scope>
    <source>
        <strain evidence="2 3">NX02</strain>
    </source>
</reference>
<dbReference type="STRING" id="1123269.NX02_06005"/>
<organism evidence="2 3">
    <name type="scientific">Sphingomonas sanxanigenens DSM 19645 = NX02</name>
    <dbReference type="NCBI Taxonomy" id="1123269"/>
    <lineage>
        <taxon>Bacteria</taxon>
        <taxon>Pseudomonadati</taxon>
        <taxon>Pseudomonadota</taxon>
        <taxon>Alphaproteobacteria</taxon>
        <taxon>Sphingomonadales</taxon>
        <taxon>Sphingomonadaceae</taxon>
        <taxon>Sphingomonas</taxon>
    </lineage>
</organism>
<gene>
    <name evidence="2" type="ORF">NX02_06005</name>
</gene>
<dbReference type="AlphaFoldDB" id="W0A9B7"/>
<dbReference type="EMBL" id="CP006644">
    <property type="protein sequence ID" value="AHE52933.1"/>
    <property type="molecule type" value="Genomic_DNA"/>
</dbReference>
<dbReference type="eggNOG" id="COG1359">
    <property type="taxonomic scope" value="Bacteria"/>
</dbReference>
<dbReference type="PROSITE" id="PS51725">
    <property type="entry name" value="ABM"/>
    <property type="match status" value="1"/>
</dbReference>
<keyword evidence="3" id="KW-1185">Reference proteome</keyword>
<proteinExistence type="predicted"/>
<evidence type="ECO:0000313" key="3">
    <source>
        <dbReference type="Proteomes" id="UP000018851"/>
    </source>
</evidence>
<evidence type="ECO:0000259" key="1">
    <source>
        <dbReference type="PROSITE" id="PS51725"/>
    </source>
</evidence>
<dbReference type="Gene3D" id="3.30.70.100">
    <property type="match status" value="1"/>
</dbReference>
<protein>
    <recommendedName>
        <fullName evidence="1">ABM domain-containing protein</fullName>
    </recommendedName>
</protein>
<name>W0A9B7_9SPHN</name>
<dbReference type="HOGENOM" id="CLU_131496_6_3_5"/>
<evidence type="ECO:0000313" key="2">
    <source>
        <dbReference type="EMBL" id="AHE52933.1"/>
    </source>
</evidence>
<dbReference type="KEGG" id="ssan:NX02_06005"/>
<feature type="domain" description="ABM" evidence="1">
    <location>
        <begin position="1"/>
        <end position="73"/>
    </location>
</feature>
<dbReference type="InterPro" id="IPR011008">
    <property type="entry name" value="Dimeric_a/b-barrel"/>
</dbReference>
<dbReference type="SUPFAM" id="SSF54909">
    <property type="entry name" value="Dimeric alpha+beta barrel"/>
    <property type="match status" value="1"/>
</dbReference>
<accession>W0A9B7</accession>
<dbReference type="PATRIC" id="fig|1123269.5.peg.1159"/>
<dbReference type="Pfam" id="PF03992">
    <property type="entry name" value="ABM"/>
    <property type="match status" value="1"/>
</dbReference>
<dbReference type="InterPro" id="IPR007138">
    <property type="entry name" value="ABM_dom"/>
</dbReference>
<sequence>MQSLLVGMAPHCRAEPGNLRWDIWQDPSHDGRYVIDELYVDIAGLEAHRTTPHYLDYLGRIPDLADRMAFIVGPVDVR</sequence>